<evidence type="ECO:0000256" key="1">
    <source>
        <dbReference type="SAM" id="MobiDB-lite"/>
    </source>
</evidence>
<proteinExistence type="predicted"/>
<reference evidence="2" key="1">
    <citation type="journal article" date="2021" name="Proc. Natl. Acad. Sci. U.S.A.">
        <title>A Catalog of Tens of Thousands of Viruses from Human Metagenomes Reveals Hidden Associations with Chronic Diseases.</title>
        <authorList>
            <person name="Tisza M.J."/>
            <person name="Buck C.B."/>
        </authorList>
    </citation>
    <scope>NUCLEOTIDE SEQUENCE</scope>
    <source>
        <strain evidence="2">CtqPo10</strain>
    </source>
</reference>
<sequence length="91" mass="10552">MTKECKVLLRNQCVMVVDFDGKEIQMPSDHTDKDTVFVKYENDRYSITCNLEEEKKPAKVKPVSRAKKQKKVTEVELADDVATDEQRDKSE</sequence>
<accession>A0A8S5SV33</accession>
<feature type="region of interest" description="Disordered" evidence="1">
    <location>
        <begin position="56"/>
        <end position="91"/>
    </location>
</feature>
<organism evidence="2">
    <name type="scientific">Siphoviridae sp. ctqPo10</name>
    <dbReference type="NCBI Taxonomy" id="2827948"/>
    <lineage>
        <taxon>Viruses</taxon>
        <taxon>Duplodnaviria</taxon>
        <taxon>Heunggongvirae</taxon>
        <taxon>Uroviricota</taxon>
        <taxon>Caudoviricetes</taxon>
    </lineage>
</organism>
<name>A0A8S5SV33_9CAUD</name>
<evidence type="ECO:0000313" key="2">
    <source>
        <dbReference type="EMBL" id="DAF54889.1"/>
    </source>
</evidence>
<protein>
    <submittedName>
        <fullName evidence="2">Uncharacterized protein</fullName>
    </submittedName>
</protein>
<feature type="compositionally biased region" description="Basic residues" evidence="1">
    <location>
        <begin position="58"/>
        <end position="70"/>
    </location>
</feature>
<dbReference type="EMBL" id="BK032682">
    <property type="protein sequence ID" value="DAF54889.1"/>
    <property type="molecule type" value="Genomic_DNA"/>
</dbReference>